<evidence type="ECO:0000313" key="1">
    <source>
        <dbReference type="EMBL" id="SCB38772.1"/>
    </source>
</evidence>
<dbReference type="AlphaFoldDB" id="A0A1C3WFC3"/>
<keyword evidence="2" id="KW-1185">Reference proteome</keyword>
<proteinExistence type="predicted"/>
<accession>A0A1C3WFC3</accession>
<dbReference type="Proteomes" id="UP000186228">
    <property type="component" value="Unassembled WGS sequence"/>
</dbReference>
<dbReference type="RefSeq" id="WP_075856804.1">
    <property type="nucleotide sequence ID" value="NZ_FMAC01000017.1"/>
</dbReference>
<sequence>MHTTRPESIIEVSFDSANGRRALGIMSMRQALDLPDLPSFTYTHPDPQKAAAGIVLSRQELQRFLTCH</sequence>
<protein>
    <submittedName>
        <fullName evidence="1">Uncharacterized protein</fullName>
    </submittedName>
</protein>
<name>A0A1C3WFC3_9HYPH</name>
<evidence type="ECO:0000313" key="2">
    <source>
        <dbReference type="Proteomes" id="UP000186228"/>
    </source>
</evidence>
<organism evidence="1 2">
    <name type="scientific">Rhizobium hainanense</name>
    <dbReference type="NCBI Taxonomy" id="52131"/>
    <lineage>
        <taxon>Bacteria</taxon>
        <taxon>Pseudomonadati</taxon>
        <taxon>Pseudomonadota</taxon>
        <taxon>Alphaproteobacteria</taxon>
        <taxon>Hyphomicrobiales</taxon>
        <taxon>Rhizobiaceae</taxon>
        <taxon>Rhizobium/Agrobacterium group</taxon>
        <taxon>Rhizobium</taxon>
    </lineage>
</organism>
<dbReference type="OrthoDB" id="8279132at2"/>
<dbReference type="EMBL" id="FMAC01000017">
    <property type="protein sequence ID" value="SCB38772.1"/>
    <property type="molecule type" value="Genomic_DNA"/>
</dbReference>
<reference evidence="2" key="1">
    <citation type="submission" date="2016-08" db="EMBL/GenBank/DDBJ databases">
        <authorList>
            <person name="Varghese N."/>
            <person name="Submissions Spin"/>
        </authorList>
    </citation>
    <scope>NUCLEOTIDE SEQUENCE [LARGE SCALE GENOMIC DNA]</scope>
    <source>
        <strain evidence="2">CCBAU 57015</strain>
    </source>
</reference>
<gene>
    <name evidence="1" type="ORF">GA0061100_117102</name>
</gene>